<feature type="transmembrane region" description="Helical" evidence="1">
    <location>
        <begin position="189"/>
        <end position="207"/>
    </location>
</feature>
<feature type="transmembrane region" description="Helical" evidence="1">
    <location>
        <begin position="301"/>
        <end position="324"/>
    </location>
</feature>
<dbReference type="PROSITE" id="PS51318">
    <property type="entry name" value="TAT"/>
    <property type="match status" value="1"/>
</dbReference>
<keyword evidence="1" id="KW-1133">Transmembrane helix</keyword>
<dbReference type="RefSeq" id="WP_276661109.1">
    <property type="nucleotide sequence ID" value="NZ_SSFD01000308.1"/>
</dbReference>
<keyword evidence="1" id="KW-0472">Membrane</keyword>
<keyword evidence="1" id="KW-0812">Transmembrane</keyword>
<feature type="transmembrane region" description="Helical" evidence="1">
    <location>
        <begin position="132"/>
        <end position="152"/>
    </location>
</feature>
<gene>
    <name evidence="2" type="ORF">E6Q80_18455</name>
</gene>
<feature type="transmembrane region" description="Helical" evidence="1">
    <location>
        <begin position="261"/>
        <end position="280"/>
    </location>
</feature>
<organism evidence="2 3">
    <name type="scientific">Thauera aminoaromatica</name>
    <dbReference type="NCBI Taxonomy" id="164330"/>
    <lineage>
        <taxon>Bacteria</taxon>
        <taxon>Pseudomonadati</taxon>
        <taxon>Pseudomonadota</taxon>
        <taxon>Betaproteobacteria</taxon>
        <taxon>Rhodocyclales</taxon>
        <taxon>Zoogloeaceae</taxon>
        <taxon>Thauera</taxon>
    </lineage>
</organism>
<reference evidence="2 3" key="1">
    <citation type="submission" date="2018-09" db="EMBL/GenBank/DDBJ databases">
        <title>Metagenome Assembled Genomes from an Advanced Water Purification Facility.</title>
        <authorList>
            <person name="Stamps B.W."/>
            <person name="Spear J.R."/>
        </authorList>
    </citation>
    <scope>NUCLEOTIDE SEQUENCE [LARGE SCALE GENOMIC DNA]</scope>
    <source>
        <strain evidence="2">Bin_27_1</strain>
    </source>
</reference>
<feature type="transmembrane region" description="Helical" evidence="1">
    <location>
        <begin position="214"/>
        <end position="236"/>
    </location>
</feature>
<proteinExistence type="predicted"/>
<comment type="caution">
    <text evidence="2">The sequence shown here is derived from an EMBL/GenBank/DDBJ whole genome shotgun (WGS) entry which is preliminary data.</text>
</comment>
<dbReference type="EMBL" id="SSFD01000308">
    <property type="protein sequence ID" value="TXH80514.1"/>
    <property type="molecule type" value="Genomic_DNA"/>
</dbReference>
<accession>A0A5C7S9F8</accession>
<evidence type="ECO:0000256" key="1">
    <source>
        <dbReference type="SAM" id="Phobius"/>
    </source>
</evidence>
<feature type="transmembrane region" description="Helical" evidence="1">
    <location>
        <begin position="14"/>
        <end position="37"/>
    </location>
</feature>
<name>A0A5C7S9F8_THASP</name>
<evidence type="ECO:0000313" key="2">
    <source>
        <dbReference type="EMBL" id="TXH80514.1"/>
    </source>
</evidence>
<feature type="transmembrane region" description="Helical" evidence="1">
    <location>
        <begin position="100"/>
        <end position="120"/>
    </location>
</feature>
<feature type="transmembrane region" description="Helical" evidence="1">
    <location>
        <begin position="159"/>
        <end position="177"/>
    </location>
</feature>
<sequence>MQENSQAVLVATGALPALILIAAALTLPVCLTLLALYRRAVLRSMALASPAAGLGGSRRPQTAPAAPPAAALRLELCGANAAHDSPTLAALRRSLRAAGLVHLLAGLACALVLTAAWMQFTWGDGGFVLVRFLLVFACHAWPAVLAVGLVTAGTTRQRLALGLAYVLLMLALAAWALARNPELSALDLARFWASTNLPPTVLLLAFLHRRIRAVGPLVLAFMLVAVIGAEAAVRLAGQSEATMRLAIGVGGALGLDGTQTFWALLLVGAAVAALLGRRVLKWLGRRHVARRSSDQLLTLEAMWLLFAVVQSVGFAFEGLAWLAAGPLAFLAWKLTTVAGFRLAGLGHAQAPAPGLLLLRVFALGARSERLFDAFGKRWLRIGNIDMIAGPDLATTAVEPHEFLDFVGGRLSRAFVRDEADLARRHPARALGPDPDGRHRVNEFFCHDDTWRPTMLCLARAADAVLMDLRGFSPQNEGCRYELQQLLDHVALERVVVLVGRDTDRGFLESTLAALWQSSRAGSPNRDNPGPLLRMVEERGDETAARLVEALLEAPPRKAAVA</sequence>
<dbReference type="AlphaFoldDB" id="A0A5C7S9F8"/>
<evidence type="ECO:0000313" key="3">
    <source>
        <dbReference type="Proteomes" id="UP000321192"/>
    </source>
</evidence>
<dbReference type="Proteomes" id="UP000321192">
    <property type="component" value="Unassembled WGS sequence"/>
</dbReference>
<dbReference type="InterPro" id="IPR006311">
    <property type="entry name" value="TAT_signal"/>
</dbReference>
<protein>
    <submittedName>
        <fullName evidence="2">Uncharacterized protein</fullName>
    </submittedName>
</protein>